<dbReference type="InterPro" id="IPR050855">
    <property type="entry name" value="NDM-1-like"/>
</dbReference>
<dbReference type="EMBL" id="SUMG01000012">
    <property type="protein sequence ID" value="NBG88839.1"/>
    <property type="molecule type" value="Genomic_DNA"/>
</dbReference>
<dbReference type="AlphaFoldDB" id="A0AA43XM92"/>
<proteinExistence type="predicted"/>
<dbReference type="Proteomes" id="UP000449710">
    <property type="component" value="Unassembled WGS sequence"/>
</dbReference>
<keyword evidence="3" id="KW-1185">Reference proteome</keyword>
<accession>A0AA43XM92</accession>
<dbReference type="PANTHER" id="PTHR42951:SF4">
    <property type="entry name" value="ACYL-COENZYME A THIOESTERASE MBLAC2"/>
    <property type="match status" value="1"/>
</dbReference>
<organism evidence="2 3">
    <name type="scientific">Isachenkonia alkalipeptolytica</name>
    <dbReference type="NCBI Taxonomy" id="2565777"/>
    <lineage>
        <taxon>Bacteria</taxon>
        <taxon>Bacillati</taxon>
        <taxon>Bacillota</taxon>
        <taxon>Clostridia</taxon>
        <taxon>Eubacteriales</taxon>
        <taxon>Clostridiaceae</taxon>
        <taxon>Isachenkonia</taxon>
    </lineage>
</organism>
<comment type="caution">
    <text evidence="2">The sequence shown here is derived from an EMBL/GenBank/DDBJ whole genome shotgun (WGS) entry which is preliminary data.</text>
</comment>
<dbReference type="SUPFAM" id="SSF56281">
    <property type="entry name" value="Metallo-hydrolase/oxidoreductase"/>
    <property type="match status" value="1"/>
</dbReference>
<feature type="domain" description="Metallo-beta-lactamase" evidence="1">
    <location>
        <begin position="20"/>
        <end position="221"/>
    </location>
</feature>
<evidence type="ECO:0000313" key="2">
    <source>
        <dbReference type="EMBL" id="NBG88839.1"/>
    </source>
</evidence>
<dbReference type="Pfam" id="PF00753">
    <property type="entry name" value="Lactamase_B"/>
    <property type="match status" value="1"/>
</dbReference>
<evidence type="ECO:0000313" key="3">
    <source>
        <dbReference type="Proteomes" id="UP000449710"/>
    </source>
</evidence>
<dbReference type="PANTHER" id="PTHR42951">
    <property type="entry name" value="METALLO-BETA-LACTAMASE DOMAIN-CONTAINING"/>
    <property type="match status" value="1"/>
</dbReference>
<gene>
    <name evidence="2" type="ORF">ISALK_10025</name>
</gene>
<dbReference type="InterPro" id="IPR001279">
    <property type="entry name" value="Metallo-B-lactamas"/>
</dbReference>
<sequence>MLKKITERIYLLEHERKTDRPSLGLIVGEKGSMVVDSGNSPKHAGEFLQAAEKVTKGPIKYLGITHHHWDHIVGMEKMNIPSVGSRKTQSRLKDMGNWKWDDASLEKQKKDGVFNDFVINAIKGEMKEEERKDFRVAPMDIIFEGKLTFDLGNITSVMLEMDGPHTEDTTLIYVPERKVLFLGDSIYGSRKNGKFGYDREKLFMLIEAIRSLDVAYYIVSHESILDQKEMEEFFGELERASKAAGAETSAKEGEK</sequence>
<dbReference type="SMART" id="SM00849">
    <property type="entry name" value="Lactamase_B"/>
    <property type="match status" value="1"/>
</dbReference>
<protein>
    <submittedName>
        <fullName evidence="2">MBL fold metallo-hydrolase</fullName>
    </submittedName>
</protein>
<reference evidence="2 3" key="1">
    <citation type="submission" date="2019-04" db="EMBL/GenBank/DDBJ databases">
        <title>Isachenkonia alkalipeptolytica gen. nov. sp. nov. a new anaerobic, alkiliphilic organothrophic bacterium capable to reduce synthesized ferrihydrite isolated from a soda lake.</title>
        <authorList>
            <person name="Toshchakov S.V."/>
            <person name="Zavarzina D.G."/>
            <person name="Zhilina T.N."/>
            <person name="Kostrikina N.A."/>
            <person name="Kublanov I.V."/>
        </authorList>
    </citation>
    <scope>NUCLEOTIDE SEQUENCE [LARGE SCALE GENOMIC DNA]</scope>
    <source>
        <strain evidence="2 3">Z-1701</strain>
    </source>
</reference>
<dbReference type="Gene3D" id="3.60.15.10">
    <property type="entry name" value="Ribonuclease Z/Hydroxyacylglutathione hydrolase-like"/>
    <property type="match status" value="1"/>
</dbReference>
<evidence type="ECO:0000259" key="1">
    <source>
        <dbReference type="SMART" id="SM00849"/>
    </source>
</evidence>
<name>A0AA43XM92_9CLOT</name>
<dbReference type="InterPro" id="IPR036866">
    <property type="entry name" value="RibonucZ/Hydroxyglut_hydro"/>
</dbReference>
<dbReference type="RefSeq" id="WP_160721876.1">
    <property type="nucleotide sequence ID" value="NZ_SUMG01000012.1"/>
</dbReference>